<sequence>MKPPALPAPLPQDRPEGASATKRISFKQVEWVRARLAERDWQIIHAIDQLRVVTGEHIEKLLFADLASARSRVVSRGRVLRRLVAWHVLIPLDRRIGGPGRGSSKSVFALDSLGQRLLTHRQQAEGQARRVRRPGTPTERSLRHALAVSELYVRLICLGRLQGFMVAEYSVEPRWPDGVGGQLGPDAYVRLELGDVVDHWAIEVDRSTEALETTLRRKLTAYLDFARRGGQLRTHGVMPRVLVSCTKEGRPEAVEALVRRLPSPAHALFAVVQHDEASAFLWTSLQS</sequence>
<accession>A0ABW1KN04</accession>
<gene>
    <name evidence="1" type="ORF">ACFP2T_37665</name>
</gene>
<evidence type="ECO:0000313" key="2">
    <source>
        <dbReference type="Proteomes" id="UP001596203"/>
    </source>
</evidence>
<dbReference type="EMBL" id="JBHSPR010000053">
    <property type="protein sequence ID" value="MFC6021878.1"/>
    <property type="molecule type" value="Genomic_DNA"/>
</dbReference>
<proteinExistence type="predicted"/>
<dbReference type="Proteomes" id="UP001596203">
    <property type="component" value="Unassembled WGS sequence"/>
</dbReference>
<dbReference type="Pfam" id="PF13814">
    <property type="entry name" value="Replic_Relax"/>
    <property type="match status" value="1"/>
</dbReference>
<reference evidence="2" key="1">
    <citation type="journal article" date="2019" name="Int. J. Syst. Evol. Microbiol.">
        <title>The Global Catalogue of Microorganisms (GCM) 10K type strain sequencing project: providing services to taxonomists for standard genome sequencing and annotation.</title>
        <authorList>
            <consortium name="The Broad Institute Genomics Platform"/>
            <consortium name="The Broad Institute Genome Sequencing Center for Infectious Disease"/>
            <person name="Wu L."/>
            <person name="Ma J."/>
        </authorList>
    </citation>
    <scope>NUCLEOTIDE SEQUENCE [LARGE SCALE GENOMIC DNA]</scope>
    <source>
        <strain evidence="2">ZS-35-S2</strain>
    </source>
</reference>
<protein>
    <submittedName>
        <fullName evidence="1">Replication-relaxation family protein</fullName>
    </submittedName>
</protein>
<evidence type="ECO:0000313" key="1">
    <source>
        <dbReference type="EMBL" id="MFC6021878.1"/>
    </source>
</evidence>
<name>A0ABW1KN04_9ACTN</name>
<keyword evidence="2" id="KW-1185">Reference proteome</keyword>
<dbReference type="InterPro" id="IPR025855">
    <property type="entry name" value="Replic_Relax"/>
</dbReference>
<comment type="caution">
    <text evidence="1">The sequence shown here is derived from an EMBL/GenBank/DDBJ whole genome shotgun (WGS) entry which is preliminary data.</text>
</comment>
<dbReference type="RefSeq" id="WP_377430658.1">
    <property type="nucleotide sequence ID" value="NZ_JBHSPR010000053.1"/>
</dbReference>
<organism evidence="1 2">
    <name type="scientific">Plantactinospora solaniradicis</name>
    <dbReference type="NCBI Taxonomy" id="1723736"/>
    <lineage>
        <taxon>Bacteria</taxon>
        <taxon>Bacillati</taxon>
        <taxon>Actinomycetota</taxon>
        <taxon>Actinomycetes</taxon>
        <taxon>Micromonosporales</taxon>
        <taxon>Micromonosporaceae</taxon>
        <taxon>Plantactinospora</taxon>
    </lineage>
</organism>